<dbReference type="PANTHER" id="PTHR10491:SF4">
    <property type="entry name" value="METHIONINE ADENOSYLTRANSFERASE 2 SUBUNIT BETA"/>
    <property type="match status" value="1"/>
</dbReference>
<organism evidence="2">
    <name type="scientific">viral metagenome</name>
    <dbReference type="NCBI Taxonomy" id="1070528"/>
    <lineage>
        <taxon>unclassified sequences</taxon>
        <taxon>metagenomes</taxon>
        <taxon>organismal metagenomes</taxon>
    </lineage>
</organism>
<reference evidence="2" key="1">
    <citation type="journal article" date="2020" name="Nature">
        <title>Giant virus diversity and host interactions through global metagenomics.</title>
        <authorList>
            <person name="Schulz F."/>
            <person name="Roux S."/>
            <person name="Paez-Espino D."/>
            <person name="Jungbluth S."/>
            <person name="Walsh D.A."/>
            <person name="Denef V.J."/>
            <person name="McMahon K.D."/>
            <person name="Konstantinidis K.T."/>
            <person name="Eloe-Fadrosh E.A."/>
            <person name="Kyrpides N.C."/>
            <person name="Woyke T."/>
        </authorList>
    </citation>
    <scope>NUCLEOTIDE SEQUENCE</scope>
    <source>
        <strain evidence="2">GVMAG-M-3300023179-92</strain>
    </source>
</reference>
<dbReference type="InterPro" id="IPR005913">
    <property type="entry name" value="dTDP_dehydrorham_reduct"/>
</dbReference>
<dbReference type="GO" id="GO:0048269">
    <property type="term" value="C:methionine adenosyltransferase complex"/>
    <property type="evidence" value="ECO:0007669"/>
    <property type="project" value="TreeGrafter"/>
</dbReference>
<dbReference type="Gene3D" id="3.40.50.720">
    <property type="entry name" value="NAD(P)-binding Rossmann-like Domain"/>
    <property type="match status" value="1"/>
</dbReference>
<evidence type="ECO:0000259" key="1">
    <source>
        <dbReference type="Pfam" id="PF01370"/>
    </source>
</evidence>
<dbReference type="Pfam" id="PF01370">
    <property type="entry name" value="Epimerase"/>
    <property type="match status" value="1"/>
</dbReference>
<sequence length="292" mass="34038">MRVLFYGSRGWIGDMILNDWRRLHPEDEINCSNTRLNFDNTEQIRQEVRNSDRVFMVIGRTYGKDKDGNLINNIDYLEDHLDENLNDNLAMPLLLATLCDKEGVHLSYVGTGCIFSRNTREDQTMYTENDRPDYFGSSYSAVKAVADNLLKEFKNVSVFRIRMPITPNLSPRNFITKILNYKNICSYPNSMSYLPDLIPIMIDISREQQRGTWNMTNPGAISHDEILQYYNNHPLNKKKHEYTLIEENTLNSLLRSKRSNNVLDTSKLEHSYKIRPIKDCIVEAVDKILENN</sequence>
<dbReference type="SUPFAM" id="SSF51735">
    <property type="entry name" value="NAD(P)-binding Rossmann-fold domains"/>
    <property type="match status" value="1"/>
</dbReference>
<proteinExistence type="predicted"/>
<dbReference type="PANTHER" id="PTHR10491">
    <property type="entry name" value="DTDP-4-DEHYDRORHAMNOSE REDUCTASE"/>
    <property type="match status" value="1"/>
</dbReference>
<dbReference type="AlphaFoldDB" id="A0A6C0HEN0"/>
<evidence type="ECO:0000313" key="2">
    <source>
        <dbReference type="EMBL" id="QHT78830.1"/>
    </source>
</evidence>
<dbReference type="GO" id="GO:0006556">
    <property type="term" value="P:S-adenosylmethionine biosynthetic process"/>
    <property type="evidence" value="ECO:0007669"/>
    <property type="project" value="TreeGrafter"/>
</dbReference>
<protein>
    <recommendedName>
        <fullName evidence="1">NAD-dependent epimerase/dehydratase domain-containing protein</fullName>
    </recommendedName>
</protein>
<dbReference type="InterPro" id="IPR036291">
    <property type="entry name" value="NAD(P)-bd_dom_sf"/>
</dbReference>
<dbReference type="InterPro" id="IPR001509">
    <property type="entry name" value="Epimerase_deHydtase"/>
</dbReference>
<feature type="domain" description="NAD-dependent epimerase/dehydratase" evidence="1">
    <location>
        <begin position="79"/>
        <end position="168"/>
    </location>
</feature>
<dbReference type="GO" id="GO:0048270">
    <property type="term" value="F:methionine adenosyltransferase regulator activity"/>
    <property type="evidence" value="ECO:0007669"/>
    <property type="project" value="TreeGrafter"/>
</dbReference>
<dbReference type="EMBL" id="MN739940">
    <property type="protein sequence ID" value="QHT78830.1"/>
    <property type="molecule type" value="Genomic_DNA"/>
</dbReference>
<name>A0A6C0HEN0_9ZZZZ</name>
<accession>A0A6C0HEN0</accession>